<dbReference type="InterPro" id="IPR051241">
    <property type="entry name" value="DZIP_RILPL"/>
</dbReference>
<dbReference type="Proteomes" id="UP000613740">
    <property type="component" value="Unassembled WGS sequence"/>
</dbReference>
<feature type="compositionally biased region" description="Gly residues" evidence="2">
    <location>
        <begin position="234"/>
        <end position="255"/>
    </location>
</feature>
<sequence length="313" mass="31640">MAPFAFMGFDRKINWRKLRALNVDKVVSDTDTRALTELYGELAYADLEAESVYDLSEANLLKVVRLLQLLLQYQQYQLEQGLGVQQLLREEQAEAVGLLRQIPRLQMKGLQEGLGNLQSNFYKVADADMDAMFQQVRTEERTAARDTVGHNVDQVKQALDPRVFGGRQPGPGGGGPSASAAGLPGGAAGGGGAGPGGGFGAGASTSSGPWPPAGTQLRSEVQLQRGSAPSGGVVPPGGMGAAASGGSGMGPGGGMASSAGGPTLWVGGVGPGGPPPPAVVRPAQSVSGLTSGVARLSVGPPGPGVTASYGGPL</sequence>
<feature type="compositionally biased region" description="Polar residues" evidence="2">
    <location>
        <begin position="216"/>
        <end position="225"/>
    </location>
</feature>
<dbReference type="AlphaFoldDB" id="A0A836B4S2"/>
<reference evidence="4" key="1">
    <citation type="journal article" date="2020" name="bioRxiv">
        <title>Comparative genomics of Chlamydomonas.</title>
        <authorList>
            <person name="Craig R.J."/>
            <person name="Hasan A.R."/>
            <person name="Ness R.W."/>
            <person name="Keightley P.D."/>
        </authorList>
    </citation>
    <scope>NUCLEOTIDE SEQUENCE</scope>
    <source>
        <strain evidence="4">CCAP 11/173</strain>
    </source>
</reference>
<evidence type="ECO:0000313" key="5">
    <source>
        <dbReference type="Proteomes" id="UP000613740"/>
    </source>
</evidence>
<dbReference type="InterPro" id="IPR032714">
    <property type="entry name" value="DZIP1_N"/>
</dbReference>
<accession>A0A836B4S2</accession>
<feature type="compositionally biased region" description="Gly residues" evidence="2">
    <location>
        <begin position="167"/>
        <end position="176"/>
    </location>
</feature>
<evidence type="ECO:0000259" key="3">
    <source>
        <dbReference type="Pfam" id="PF13815"/>
    </source>
</evidence>
<dbReference type="PANTHER" id="PTHR21502">
    <property type="entry name" value="ZINC FINGER PROTEIN DZIP1"/>
    <property type="match status" value="1"/>
</dbReference>
<feature type="compositionally biased region" description="Gly residues" evidence="2">
    <location>
        <begin position="183"/>
        <end position="201"/>
    </location>
</feature>
<dbReference type="OrthoDB" id="515971at2759"/>
<feature type="region of interest" description="Disordered" evidence="2">
    <location>
        <begin position="162"/>
        <end position="313"/>
    </location>
</feature>
<evidence type="ECO:0000256" key="2">
    <source>
        <dbReference type="SAM" id="MobiDB-lite"/>
    </source>
</evidence>
<name>A0A836B4S2_9CHLO</name>
<dbReference type="EMBL" id="JAEHOD010000021">
    <property type="protein sequence ID" value="KAG2447577.1"/>
    <property type="molecule type" value="Genomic_DNA"/>
</dbReference>
<dbReference type="Pfam" id="PF13815">
    <property type="entry name" value="Dzip-like_N"/>
    <property type="match status" value="1"/>
</dbReference>
<proteinExistence type="predicted"/>
<dbReference type="GO" id="GO:0005737">
    <property type="term" value="C:cytoplasm"/>
    <property type="evidence" value="ECO:0007669"/>
    <property type="project" value="UniProtKB-SubCell"/>
</dbReference>
<keyword evidence="1" id="KW-0175">Coiled coil</keyword>
<keyword evidence="5" id="KW-1185">Reference proteome</keyword>
<gene>
    <name evidence="4" type="ORF">HYH02_007500</name>
</gene>
<organism evidence="4 5">
    <name type="scientific">Chlamydomonas schloesseri</name>
    <dbReference type="NCBI Taxonomy" id="2026947"/>
    <lineage>
        <taxon>Eukaryota</taxon>
        <taxon>Viridiplantae</taxon>
        <taxon>Chlorophyta</taxon>
        <taxon>core chlorophytes</taxon>
        <taxon>Chlorophyceae</taxon>
        <taxon>CS clade</taxon>
        <taxon>Chlamydomonadales</taxon>
        <taxon>Chlamydomonadaceae</taxon>
        <taxon>Chlamydomonas</taxon>
    </lineage>
</organism>
<protein>
    <recommendedName>
        <fullName evidence="3">Cilium assembly protein DZIP1 N-terminal domain-containing protein</fullName>
    </recommendedName>
</protein>
<comment type="caution">
    <text evidence="4">The sequence shown here is derived from an EMBL/GenBank/DDBJ whole genome shotgun (WGS) entry which is preliminary data.</text>
</comment>
<feature type="compositionally biased region" description="Low complexity" evidence="2">
    <location>
        <begin position="256"/>
        <end position="266"/>
    </location>
</feature>
<evidence type="ECO:0000313" key="4">
    <source>
        <dbReference type="EMBL" id="KAG2447577.1"/>
    </source>
</evidence>
<evidence type="ECO:0000256" key="1">
    <source>
        <dbReference type="ARBA" id="ARBA00023054"/>
    </source>
</evidence>
<feature type="domain" description="Cilium assembly protein DZIP1 N-terminal" evidence="3">
    <location>
        <begin position="4"/>
        <end position="76"/>
    </location>
</feature>
<dbReference type="GO" id="GO:0008270">
    <property type="term" value="F:zinc ion binding"/>
    <property type="evidence" value="ECO:0007669"/>
    <property type="project" value="UniProtKB-KW"/>
</dbReference>
<dbReference type="PANTHER" id="PTHR21502:SF3">
    <property type="entry name" value="CILIUM ASSEMBLY PROTEIN DZIP1L"/>
    <property type="match status" value="1"/>
</dbReference>